<dbReference type="SMART" id="SM00034">
    <property type="entry name" value="CLECT"/>
    <property type="match status" value="2"/>
</dbReference>
<accession>A0A2B4R8J3</accession>
<dbReference type="OrthoDB" id="8950604at2759"/>
<dbReference type="Gene3D" id="3.10.100.10">
    <property type="entry name" value="Mannose-Binding Protein A, subunit A"/>
    <property type="match status" value="2"/>
</dbReference>
<dbReference type="InterPro" id="IPR050111">
    <property type="entry name" value="C-type_lectin/snaclec_domain"/>
</dbReference>
<organism evidence="2 3">
    <name type="scientific">Stylophora pistillata</name>
    <name type="common">Smooth cauliflower coral</name>
    <dbReference type="NCBI Taxonomy" id="50429"/>
    <lineage>
        <taxon>Eukaryota</taxon>
        <taxon>Metazoa</taxon>
        <taxon>Cnidaria</taxon>
        <taxon>Anthozoa</taxon>
        <taxon>Hexacorallia</taxon>
        <taxon>Scleractinia</taxon>
        <taxon>Astrocoeniina</taxon>
        <taxon>Pocilloporidae</taxon>
        <taxon>Stylophora</taxon>
    </lineage>
</organism>
<feature type="domain" description="C-type lectin" evidence="1">
    <location>
        <begin position="194"/>
        <end position="310"/>
    </location>
</feature>
<dbReference type="InterPro" id="IPR001304">
    <property type="entry name" value="C-type_lectin-like"/>
</dbReference>
<sequence length="355" mass="40062">MQYWRIACQSAWGCYGEIGHVINSYKTPSVQQSWCPSGWYRLKSSCVFIGKNPARLDLNDEDGVTPWRKAREKCNEKGADLMIVRDKADLKGLLSMYYETGVILRRPLFLGSREDFNPRWKWLDETEVDPALWGNGEPKIVHRRCGVVENFGKRLFDRGCGWWLATKPCDKIRRAFICESPLTNRTCQQGYSVGEDRCYKIVTTPRLVWEDAQWDCSTENSSLAVINTKEKLESVASLLATVKWPSSFFVGLVRNLSSWSWLDGASVDVSLFQTGYPKIRDREENCIAFSGYTPDIKNAGCNNAYSYACQSAQAIIANVAFGSVTDHSSLATGSISSFAVDDNLTTCFFSEVVRE</sequence>
<evidence type="ECO:0000259" key="1">
    <source>
        <dbReference type="PROSITE" id="PS50041"/>
    </source>
</evidence>
<gene>
    <name evidence="2" type="primary">PLA2R1</name>
    <name evidence="2" type="ORF">AWC38_SpisGene23415</name>
</gene>
<dbReference type="CDD" id="cd00037">
    <property type="entry name" value="CLECT"/>
    <property type="match status" value="1"/>
</dbReference>
<keyword evidence="3" id="KW-1185">Reference proteome</keyword>
<dbReference type="PANTHER" id="PTHR22803">
    <property type="entry name" value="MANNOSE, PHOSPHOLIPASE, LECTIN RECEPTOR RELATED"/>
    <property type="match status" value="1"/>
</dbReference>
<dbReference type="EMBL" id="LSMT01001270">
    <property type="protein sequence ID" value="PFX12595.1"/>
    <property type="molecule type" value="Genomic_DNA"/>
</dbReference>
<dbReference type="InterPro" id="IPR016186">
    <property type="entry name" value="C-type_lectin-like/link_sf"/>
</dbReference>
<dbReference type="PROSITE" id="PS50041">
    <property type="entry name" value="C_TYPE_LECTIN_2"/>
    <property type="match status" value="2"/>
</dbReference>
<protein>
    <submittedName>
        <fullName evidence="2">Secretory phospholipase A2 receptor</fullName>
    </submittedName>
</protein>
<comment type="caution">
    <text evidence="2">The sequence shown here is derived from an EMBL/GenBank/DDBJ whole genome shotgun (WGS) entry which is preliminary data.</text>
</comment>
<proteinExistence type="predicted"/>
<dbReference type="SUPFAM" id="SSF56436">
    <property type="entry name" value="C-type lectin-like"/>
    <property type="match status" value="2"/>
</dbReference>
<dbReference type="InterPro" id="IPR016187">
    <property type="entry name" value="CTDL_fold"/>
</dbReference>
<name>A0A2B4R8J3_STYPI</name>
<dbReference type="AlphaFoldDB" id="A0A2B4R8J3"/>
<feature type="domain" description="C-type lectin" evidence="1">
    <location>
        <begin position="67"/>
        <end position="160"/>
    </location>
</feature>
<dbReference type="STRING" id="50429.A0A2B4R8J3"/>
<evidence type="ECO:0000313" key="3">
    <source>
        <dbReference type="Proteomes" id="UP000225706"/>
    </source>
</evidence>
<dbReference type="Pfam" id="PF00059">
    <property type="entry name" value="Lectin_C"/>
    <property type="match status" value="2"/>
</dbReference>
<keyword evidence="2" id="KW-0675">Receptor</keyword>
<dbReference type="Proteomes" id="UP000225706">
    <property type="component" value="Unassembled WGS sequence"/>
</dbReference>
<evidence type="ECO:0000313" key="2">
    <source>
        <dbReference type="EMBL" id="PFX12595.1"/>
    </source>
</evidence>
<reference evidence="3" key="1">
    <citation type="journal article" date="2017" name="bioRxiv">
        <title>Comparative analysis of the genomes of Stylophora pistillata and Acropora digitifera provides evidence for extensive differences between species of corals.</title>
        <authorList>
            <person name="Voolstra C.R."/>
            <person name="Li Y."/>
            <person name="Liew Y.J."/>
            <person name="Baumgarten S."/>
            <person name="Zoccola D."/>
            <person name="Flot J.-F."/>
            <person name="Tambutte S."/>
            <person name="Allemand D."/>
            <person name="Aranda M."/>
        </authorList>
    </citation>
    <scope>NUCLEOTIDE SEQUENCE [LARGE SCALE GENOMIC DNA]</scope>
</reference>